<organism evidence="5 6">
    <name type="scientific">Aspergillus ochraceoroseus IBT 24754</name>
    <dbReference type="NCBI Taxonomy" id="1392256"/>
    <lineage>
        <taxon>Eukaryota</taxon>
        <taxon>Fungi</taxon>
        <taxon>Dikarya</taxon>
        <taxon>Ascomycota</taxon>
        <taxon>Pezizomycotina</taxon>
        <taxon>Eurotiomycetes</taxon>
        <taxon>Eurotiomycetidae</taxon>
        <taxon>Eurotiales</taxon>
        <taxon>Aspergillaceae</taxon>
        <taxon>Aspergillus</taxon>
        <taxon>Aspergillus subgen. Nidulantes</taxon>
    </lineage>
</organism>
<evidence type="ECO:0000256" key="4">
    <source>
        <dbReference type="ARBA" id="ARBA00023136"/>
    </source>
</evidence>
<evidence type="ECO:0008006" key="7">
    <source>
        <dbReference type="Google" id="ProtNLM"/>
    </source>
</evidence>
<name>A0A2T5M9Y8_9EURO</name>
<accession>A0A2T5M9Y8</accession>
<proteinExistence type="predicted"/>
<protein>
    <recommendedName>
        <fullName evidence="7">Major facilitator superfamily (MFS) profile domain-containing protein</fullName>
    </recommendedName>
</protein>
<dbReference type="GO" id="GO:0022857">
    <property type="term" value="F:transmembrane transporter activity"/>
    <property type="evidence" value="ECO:0007669"/>
    <property type="project" value="InterPro"/>
</dbReference>
<comment type="subcellular location">
    <subcellularLocation>
        <location evidence="1">Membrane</location>
    </subcellularLocation>
</comment>
<comment type="caution">
    <text evidence="5">The sequence shown here is derived from an EMBL/GenBank/DDBJ whole genome shotgun (WGS) entry which is preliminary data.</text>
</comment>
<dbReference type="RefSeq" id="XP_040756736.1">
    <property type="nucleotide sequence ID" value="XM_040900568.1"/>
</dbReference>
<evidence type="ECO:0000313" key="6">
    <source>
        <dbReference type="Proteomes" id="UP000244073"/>
    </source>
</evidence>
<dbReference type="InterPro" id="IPR036259">
    <property type="entry name" value="MFS_trans_sf"/>
</dbReference>
<dbReference type="GO" id="GO:0016020">
    <property type="term" value="C:membrane"/>
    <property type="evidence" value="ECO:0007669"/>
    <property type="project" value="UniProtKB-SubCell"/>
</dbReference>
<dbReference type="EMBL" id="MSFN02000001">
    <property type="protein sequence ID" value="PTU25344.1"/>
    <property type="molecule type" value="Genomic_DNA"/>
</dbReference>
<dbReference type="SUPFAM" id="SSF103473">
    <property type="entry name" value="MFS general substrate transporter"/>
    <property type="match status" value="1"/>
</dbReference>
<dbReference type="Gene3D" id="1.20.1250.20">
    <property type="entry name" value="MFS general substrate transporter like domains"/>
    <property type="match status" value="1"/>
</dbReference>
<dbReference type="GeneID" id="63817452"/>
<dbReference type="OrthoDB" id="6133115at2759"/>
<dbReference type="InterPro" id="IPR005828">
    <property type="entry name" value="MFS_sugar_transport-like"/>
</dbReference>
<evidence type="ECO:0000256" key="3">
    <source>
        <dbReference type="ARBA" id="ARBA00022989"/>
    </source>
</evidence>
<sequence length="103" mass="11562">MVAGLVRLLLQATGPGESRIFSRLCACYVQISIVLFLPESPRYLISKGRTDKAFDILTKYHAEGDHGSVIVRAEIAQIEKTIKIELAHPRSGTNKVRFRSYLM</sequence>
<evidence type="ECO:0000256" key="1">
    <source>
        <dbReference type="ARBA" id="ARBA00004370"/>
    </source>
</evidence>
<dbReference type="VEuPathDB" id="FungiDB:P175DRAFT_0554593"/>
<dbReference type="Pfam" id="PF00083">
    <property type="entry name" value="Sugar_tr"/>
    <property type="match status" value="1"/>
</dbReference>
<evidence type="ECO:0000313" key="5">
    <source>
        <dbReference type="EMBL" id="PTU25344.1"/>
    </source>
</evidence>
<dbReference type="AlphaFoldDB" id="A0A2T5M9Y8"/>
<keyword evidence="4" id="KW-0472">Membrane</keyword>
<keyword evidence="2" id="KW-0812">Transmembrane</keyword>
<evidence type="ECO:0000256" key="2">
    <source>
        <dbReference type="ARBA" id="ARBA00022692"/>
    </source>
</evidence>
<dbReference type="Proteomes" id="UP000244073">
    <property type="component" value="Unassembled WGS sequence"/>
</dbReference>
<keyword evidence="3" id="KW-1133">Transmembrane helix</keyword>
<reference evidence="5 6" key="1">
    <citation type="journal article" date="2018" name="Proc. Natl. Acad. Sci. U.S.A.">
        <title>Linking secondary metabolites to gene clusters through genome sequencing of six diverse Aspergillus species.</title>
        <authorList>
            <person name="Kaerboelling I."/>
            <person name="Vesth T.C."/>
            <person name="Frisvad J.C."/>
            <person name="Nybo J.L."/>
            <person name="Theobald S."/>
            <person name="Kuo A."/>
            <person name="Bowyer P."/>
            <person name="Matsuda Y."/>
            <person name="Mondo S."/>
            <person name="Lyhne E.K."/>
            <person name="Kogle M.E."/>
            <person name="Clum A."/>
            <person name="Lipzen A."/>
            <person name="Salamov A."/>
            <person name="Ngan C.Y."/>
            <person name="Daum C."/>
            <person name="Chiniquy J."/>
            <person name="Barry K."/>
            <person name="LaButti K."/>
            <person name="Haridas S."/>
            <person name="Simmons B.A."/>
            <person name="Magnuson J.K."/>
            <person name="Mortensen U.H."/>
            <person name="Larsen T.O."/>
            <person name="Grigoriev I.V."/>
            <person name="Baker S.E."/>
            <person name="Andersen M.R."/>
        </authorList>
    </citation>
    <scope>NUCLEOTIDE SEQUENCE [LARGE SCALE GENOMIC DNA]</scope>
    <source>
        <strain evidence="5 6">IBT 24754</strain>
    </source>
</reference>
<gene>
    <name evidence="5" type="ORF">P175DRAFT_0554593</name>
</gene>